<gene>
    <name evidence="3" type="ORF">RND71_003359</name>
</gene>
<name>A0AAE1VNM5_9SOLA</name>
<evidence type="ECO:0000313" key="3">
    <source>
        <dbReference type="EMBL" id="KAK4377063.1"/>
    </source>
</evidence>
<reference evidence="3" key="1">
    <citation type="submission" date="2023-12" db="EMBL/GenBank/DDBJ databases">
        <title>Genome assembly of Anisodus tanguticus.</title>
        <authorList>
            <person name="Wang Y.-J."/>
        </authorList>
    </citation>
    <scope>NUCLEOTIDE SEQUENCE</scope>
    <source>
        <strain evidence="3">KB-2021</strain>
        <tissue evidence="3">Leaf</tissue>
    </source>
</reference>
<evidence type="ECO:0000256" key="1">
    <source>
        <dbReference type="SAM" id="MobiDB-lite"/>
    </source>
</evidence>
<dbReference type="PANTHER" id="PTHR48449:SF1">
    <property type="entry name" value="DUF1985 DOMAIN-CONTAINING PROTEIN"/>
    <property type="match status" value="1"/>
</dbReference>
<organism evidence="3 4">
    <name type="scientific">Anisodus tanguticus</name>
    <dbReference type="NCBI Taxonomy" id="243964"/>
    <lineage>
        <taxon>Eukaryota</taxon>
        <taxon>Viridiplantae</taxon>
        <taxon>Streptophyta</taxon>
        <taxon>Embryophyta</taxon>
        <taxon>Tracheophyta</taxon>
        <taxon>Spermatophyta</taxon>
        <taxon>Magnoliopsida</taxon>
        <taxon>eudicotyledons</taxon>
        <taxon>Gunneridae</taxon>
        <taxon>Pentapetalae</taxon>
        <taxon>asterids</taxon>
        <taxon>lamiids</taxon>
        <taxon>Solanales</taxon>
        <taxon>Solanaceae</taxon>
        <taxon>Solanoideae</taxon>
        <taxon>Hyoscyameae</taxon>
        <taxon>Anisodus</taxon>
    </lineage>
</organism>
<feature type="region of interest" description="Disordered" evidence="1">
    <location>
        <begin position="344"/>
        <end position="366"/>
    </location>
</feature>
<accession>A0AAE1VNM5</accession>
<feature type="compositionally biased region" description="Basic residues" evidence="1">
    <location>
        <begin position="104"/>
        <end position="118"/>
    </location>
</feature>
<dbReference type="PANTHER" id="PTHR48449">
    <property type="entry name" value="DUF1985 DOMAIN-CONTAINING PROTEIN"/>
    <property type="match status" value="1"/>
</dbReference>
<evidence type="ECO:0000259" key="2">
    <source>
        <dbReference type="Pfam" id="PF09331"/>
    </source>
</evidence>
<proteinExistence type="predicted"/>
<sequence length="366" mass="42216">MGNRKSPRFRVSSPKIGSIPTFDLLTQTPPPPRRKKETIVVIEIKSTPRKDTKRKGKEMSTSKSKNVTGDSDFEEESEHPKAKKRSKIAIGETSKNKKIEKAQRSKKKKKNNSSKKNTKQQTHWCSYTNVNASEKIKTRLNDSQLKMFRDFPFGLFLDLPKLKVQPQLLRSLMYVKTYHDRNDMFIIKVNGKELHFGIREFAIITSLKCGMDIEFVSKLDSPNRLINVYFNGLFKVSKPMLVSIFIDFKNNKALIDDAYIFKILIFINIFSTDEKMRTINFSELPQEIVIDEQVPTESDPSIHGSEFKSLKKEVANLNDMKAYMDKSFEDLLKDIKFMFGKQTETEKAKGSDSVKDNTEEPKTSNK</sequence>
<feature type="compositionally biased region" description="Basic and acidic residues" evidence="1">
    <location>
        <begin position="94"/>
        <end position="103"/>
    </location>
</feature>
<dbReference type="Proteomes" id="UP001291623">
    <property type="component" value="Unassembled WGS sequence"/>
</dbReference>
<feature type="domain" description="DUF1985" evidence="2">
    <location>
        <begin position="179"/>
        <end position="277"/>
    </location>
</feature>
<comment type="caution">
    <text evidence="3">The sequence shown here is derived from an EMBL/GenBank/DDBJ whole genome shotgun (WGS) entry which is preliminary data.</text>
</comment>
<dbReference type="EMBL" id="JAVYJV010000002">
    <property type="protein sequence ID" value="KAK4377063.1"/>
    <property type="molecule type" value="Genomic_DNA"/>
</dbReference>
<keyword evidence="4" id="KW-1185">Reference proteome</keyword>
<feature type="compositionally biased region" description="Polar residues" evidence="1">
    <location>
        <begin position="59"/>
        <end position="69"/>
    </location>
</feature>
<evidence type="ECO:0000313" key="4">
    <source>
        <dbReference type="Proteomes" id="UP001291623"/>
    </source>
</evidence>
<protein>
    <recommendedName>
        <fullName evidence="2">DUF1985 domain-containing protein</fullName>
    </recommendedName>
</protein>
<dbReference type="Pfam" id="PF09331">
    <property type="entry name" value="DUF1985"/>
    <property type="match status" value="1"/>
</dbReference>
<dbReference type="InterPro" id="IPR015410">
    <property type="entry name" value="DUF1985"/>
</dbReference>
<dbReference type="AlphaFoldDB" id="A0AAE1VNM5"/>
<feature type="region of interest" description="Disordered" evidence="1">
    <location>
        <begin position="1"/>
        <end position="124"/>
    </location>
</feature>